<keyword evidence="2" id="KW-1185">Reference proteome</keyword>
<name>A0A2L2XG47_9FIRM</name>
<comment type="caution">
    <text evidence="1">The sequence shown here is derived from an EMBL/GenBank/DDBJ whole genome shotgun (WGS) entry which is preliminary data.</text>
</comment>
<evidence type="ECO:0000313" key="2">
    <source>
        <dbReference type="Proteomes" id="UP000239549"/>
    </source>
</evidence>
<proteinExistence type="predicted"/>
<organism evidence="1 2">
    <name type="scientific">Desulfocucumis palustris</name>
    <dbReference type="NCBI Taxonomy" id="1898651"/>
    <lineage>
        <taxon>Bacteria</taxon>
        <taxon>Bacillati</taxon>
        <taxon>Bacillota</taxon>
        <taxon>Clostridia</taxon>
        <taxon>Eubacteriales</taxon>
        <taxon>Desulfocucumaceae</taxon>
        <taxon>Desulfocucumis</taxon>
    </lineage>
</organism>
<evidence type="ECO:0000313" key="1">
    <source>
        <dbReference type="EMBL" id="GBF35228.1"/>
    </source>
</evidence>
<sequence>MKNGALKEYSAPSINKVSSVLLSAMGGLQVSRQTLWAERP</sequence>
<accession>A0A2L2XG47</accession>
<reference evidence="2" key="1">
    <citation type="submission" date="2018-02" db="EMBL/GenBank/DDBJ databases">
        <title>Genome sequence of Desulfocucumis palustris strain NAW-5.</title>
        <authorList>
            <person name="Watanabe M."/>
            <person name="Kojima H."/>
            <person name="Fukui M."/>
        </authorList>
    </citation>
    <scope>NUCLEOTIDE SEQUENCE [LARGE SCALE GENOMIC DNA]</scope>
    <source>
        <strain evidence="2">NAW-5</strain>
    </source>
</reference>
<dbReference type="AlphaFoldDB" id="A0A2L2XG47"/>
<dbReference type="Proteomes" id="UP000239549">
    <property type="component" value="Unassembled WGS sequence"/>
</dbReference>
<protein>
    <submittedName>
        <fullName evidence="1">Uncharacterized protein</fullName>
    </submittedName>
</protein>
<dbReference type="EMBL" id="BFAV01000157">
    <property type="protein sequence ID" value="GBF35228.1"/>
    <property type="molecule type" value="Genomic_DNA"/>
</dbReference>
<gene>
    <name evidence="1" type="ORF">DCCM_4351</name>
</gene>